<evidence type="ECO:0000313" key="3">
    <source>
        <dbReference type="Proteomes" id="UP000325273"/>
    </source>
</evidence>
<evidence type="ECO:0000259" key="1">
    <source>
        <dbReference type="Pfam" id="PF09356"/>
    </source>
</evidence>
<dbReference type="Pfam" id="PF09356">
    <property type="entry name" value="Phage_BR0599"/>
    <property type="match status" value="1"/>
</dbReference>
<name>A0A5B0HL76_9BURK</name>
<dbReference type="InterPro" id="IPR018964">
    <property type="entry name" value="Phage_phiJL001_Gp84_C"/>
</dbReference>
<dbReference type="Proteomes" id="UP000325273">
    <property type="component" value="Unassembled WGS sequence"/>
</dbReference>
<dbReference type="NCBIfam" id="TIGR02218">
    <property type="entry name" value="phg_TIGR02218"/>
    <property type="match status" value="1"/>
</dbReference>
<keyword evidence="3" id="KW-1185">Reference proteome</keyword>
<evidence type="ECO:0000313" key="2">
    <source>
        <dbReference type="EMBL" id="KAA1015979.1"/>
    </source>
</evidence>
<dbReference type="AlphaFoldDB" id="A0A5B0HL76"/>
<protein>
    <submittedName>
        <fullName evidence="2">DUF2163 domain-containing protein</fullName>
    </submittedName>
</protein>
<dbReference type="InterPro" id="IPR011928">
    <property type="entry name" value="Phage_phiJL001_Gp84"/>
</dbReference>
<comment type="caution">
    <text evidence="2">The sequence shown here is derived from an EMBL/GenBank/DDBJ whole genome shotgun (WGS) entry which is preliminary data.</text>
</comment>
<accession>A0A5B0HL76</accession>
<dbReference type="Pfam" id="PF09931">
    <property type="entry name" value="Phage_phiJL001_Gp84_N"/>
    <property type="match status" value="1"/>
</dbReference>
<gene>
    <name evidence="2" type="ORF">FVF58_01100</name>
</gene>
<reference evidence="2 3" key="1">
    <citation type="submission" date="2019-08" db="EMBL/GenBank/DDBJ databases">
        <title>Paraburkholderia sp. DCY113.</title>
        <authorList>
            <person name="Kang J."/>
        </authorList>
    </citation>
    <scope>NUCLEOTIDE SEQUENCE [LARGE SCALE GENOMIC DNA]</scope>
    <source>
        <strain evidence="2 3">DCY113</strain>
    </source>
</reference>
<sequence length="360" mass="38236">MRTIPAALAAHLAGDVRTVCTLWLVTRTDGALIGFTDFDQDITYGGQLFRSAGGYTHSQIQSGSDLSTSNLEVDAIFDSDLITPQSLESGLWDFASVVISLVNYNDLTMGAAVLASGVLGQVTIRNGVYKTELRGLAQLMQEDFGDVYSPTCRAMFGDAQCTTDLTPLTFSGSIQSVTGATQWADATLTQTGPNASFADTVGHRIPTMFPYTVQIVPPTGGAFVATGTVKDSSGAVYSQGTPGPGVFSVSPTGLYTFDITAAGGEIFIDFSYQIGYFAYGKVVFTSGQNAGFEMDVKAFAPGHVTLAMAMPYPLAVGDTYTIVAGCDKLFGTCRDRWNNVIHFRGEPYIPGQDVILRPQG</sequence>
<dbReference type="EMBL" id="VTUZ01000001">
    <property type="protein sequence ID" value="KAA1015979.1"/>
    <property type="molecule type" value="Genomic_DNA"/>
</dbReference>
<organism evidence="2 3">
    <name type="scientific">Paraburkholderia panacisoli</name>
    <dbReference type="NCBI Taxonomy" id="2603818"/>
    <lineage>
        <taxon>Bacteria</taxon>
        <taxon>Pseudomonadati</taxon>
        <taxon>Pseudomonadota</taxon>
        <taxon>Betaproteobacteria</taxon>
        <taxon>Burkholderiales</taxon>
        <taxon>Burkholderiaceae</taxon>
        <taxon>Paraburkholderia</taxon>
    </lineage>
</organism>
<dbReference type="RefSeq" id="WP_149668106.1">
    <property type="nucleotide sequence ID" value="NZ_VTUZ01000001.1"/>
</dbReference>
<proteinExistence type="predicted"/>
<feature type="domain" description="Bacteriophage phiJL001 Gp84 C-terminal" evidence="1">
    <location>
        <begin position="275"/>
        <end position="353"/>
    </location>
</feature>